<evidence type="ECO:0000313" key="8">
    <source>
        <dbReference type="EMBL" id="RKN86093.1"/>
    </source>
</evidence>
<keyword evidence="4" id="KW-0238">DNA-binding</keyword>
<dbReference type="GO" id="GO:0006310">
    <property type="term" value="P:DNA recombination"/>
    <property type="evidence" value="ECO:0007669"/>
    <property type="project" value="UniProtKB-KW"/>
</dbReference>
<comment type="similarity">
    <text evidence="2">In the N-terminal section; belongs to the transposase 2 family.</text>
</comment>
<evidence type="ECO:0000256" key="3">
    <source>
        <dbReference type="ARBA" id="ARBA00022578"/>
    </source>
</evidence>
<dbReference type="InterPro" id="IPR051399">
    <property type="entry name" value="RNA-guided_DNA_endo/Transpos"/>
</dbReference>
<evidence type="ECO:0000256" key="2">
    <source>
        <dbReference type="ARBA" id="ARBA00011044"/>
    </source>
</evidence>
<dbReference type="InterPro" id="IPR010095">
    <property type="entry name" value="Cas12f1-like_TNB"/>
</dbReference>
<comment type="caution">
    <text evidence="8">The sequence shown here is derived from an EMBL/GenBank/DDBJ whole genome shotgun (WGS) entry which is preliminary data.</text>
</comment>
<evidence type="ECO:0000259" key="7">
    <source>
        <dbReference type="Pfam" id="PF07282"/>
    </source>
</evidence>
<evidence type="ECO:0000313" key="9">
    <source>
        <dbReference type="Proteomes" id="UP000282311"/>
    </source>
</evidence>
<evidence type="ECO:0000256" key="1">
    <source>
        <dbReference type="ARBA" id="ARBA00008761"/>
    </source>
</evidence>
<dbReference type="Proteomes" id="UP000282311">
    <property type="component" value="Unassembled WGS sequence"/>
</dbReference>
<dbReference type="AlphaFoldDB" id="A0A3B0CL33"/>
<dbReference type="RefSeq" id="WP_120745785.1">
    <property type="nucleotide sequence ID" value="NZ_RBAH01000002.1"/>
</dbReference>
<proteinExistence type="inferred from homology"/>
<dbReference type="EMBL" id="RBAH01000002">
    <property type="protein sequence ID" value="RKN86093.1"/>
    <property type="molecule type" value="Genomic_DNA"/>
</dbReference>
<feature type="domain" description="Cas12f1-like TNB" evidence="7">
    <location>
        <begin position="303"/>
        <end position="365"/>
    </location>
</feature>
<feature type="domain" description="Probable transposase IS891/IS1136/IS1341" evidence="6">
    <location>
        <begin position="163"/>
        <end position="281"/>
    </location>
</feature>
<protein>
    <submittedName>
        <fullName evidence="8">Transposase</fullName>
    </submittedName>
</protein>
<dbReference type="OrthoDB" id="4278026at2"/>
<name>A0A3B0CL33_9BACL</name>
<comment type="similarity">
    <text evidence="1">In the C-terminal section; belongs to the transposase 35 family.</text>
</comment>
<organism evidence="8 9">
    <name type="scientific">Paenibacillus ginsengarvi</name>
    <dbReference type="NCBI Taxonomy" id="400777"/>
    <lineage>
        <taxon>Bacteria</taxon>
        <taxon>Bacillati</taxon>
        <taxon>Bacillota</taxon>
        <taxon>Bacilli</taxon>
        <taxon>Bacillales</taxon>
        <taxon>Paenibacillaceae</taxon>
        <taxon>Paenibacillus</taxon>
    </lineage>
</organism>
<sequence>MIRCVKTTFRTSKTDLERLFACNRISAEIWNRCLILAKNYSLEHEGKWIGQTELQAALKNQFPLHSQSVQSVCHKYLFARDGAKQAQKQGLPVKYPYKNKTHFNTKWVDQAFKMEGNTISLSMGTQHGKRQPPIRITVSSIPNARIKEIELVYDRGLKVSLSYDDGKKVTENNGNQVVGVDLGEIHSIAATTTANRSIMITGRKARSIHRLRNKKLAEVQKLMSKCKQGSRQWKKYNRAKMYILSKSERQLNDAIHKTTRQFVTWCIENEVKEIVLGQVEGVQRHTKKKNHQSVNQKLSNWSFGKIQKQLAYKMEPYGTPVKTIDESYTSQQCPCCGRRKKTSARIYNCTCGYEEHRDIHGSKGILSKYLYGDIRYLGKSESMRYLRIA</sequence>
<evidence type="ECO:0000256" key="5">
    <source>
        <dbReference type="ARBA" id="ARBA00023172"/>
    </source>
</evidence>
<dbReference type="NCBIfam" id="NF040570">
    <property type="entry name" value="guided_TnpB"/>
    <property type="match status" value="1"/>
</dbReference>
<keyword evidence="9" id="KW-1185">Reference proteome</keyword>
<dbReference type="Pfam" id="PF07282">
    <property type="entry name" value="Cas12f1-like_TNB"/>
    <property type="match status" value="1"/>
</dbReference>
<evidence type="ECO:0000256" key="4">
    <source>
        <dbReference type="ARBA" id="ARBA00023125"/>
    </source>
</evidence>
<dbReference type="GO" id="GO:0032196">
    <property type="term" value="P:transposition"/>
    <property type="evidence" value="ECO:0007669"/>
    <property type="project" value="UniProtKB-KW"/>
</dbReference>
<dbReference type="PANTHER" id="PTHR30405">
    <property type="entry name" value="TRANSPOSASE"/>
    <property type="match status" value="1"/>
</dbReference>
<reference evidence="8 9" key="1">
    <citation type="journal article" date="2007" name="Int. J. Syst. Evol. Microbiol.">
        <title>Paenibacillus ginsengarvi sp. nov., isolated from soil from ginseng cultivation.</title>
        <authorList>
            <person name="Yoon M.H."/>
            <person name="Ten L.N."/>
            <person name="Im W.T."/>
        </authorList>
    </citation>
    <scope>NUCLEOTIDE SEQUENCE [LARGE SCALE GENOMIC DNA]</scope>
    <source>
        <strain evidence="8 9">KCTC 13059</strain>
    </source>
</reference>
<keyword evidence="5" id="KW-0233">DNA recombination</keyword>
<gene>
    <name evidence="8" type="ORF">D7M11_03515</name>
</gene>
<dbReference type="PANTHER" id="PTHR30405:SF11">
    <property type="entry name" value="RNA-GUIDED DNA ENDONUCLEASE RV2885C-RELATED"/>
    <property type="match status" value="1"/>
</dbReference>
<evidence type="ECO:0000259" key="6">
    <source>
        <dbReference type="Pfam" id="PF01385"/>
    </source>
</evidence>
<accession>A0A3B0CL33</accession>
<dbReference type="InterPro" id="IPR001959">
    <property type="entry name" value="Transposase"/>
</dbReference>
<dbReference type="NCBIfam" id="TIGR01766">
    <property type="entry name" value="IS200/IS605 family accessory protein TnpB-like domain"/>
    <property type="match status" value="1"/>
</dbReference>
<dbReference type="GO" id="GO:0003677">
    <property type="term" value="F:DNA binding"/>
    <property type="evidence" value="ECO:0007669"/>
    <property type="project" value="UniProtKB-KW"/>
</dbReference>
<keyword evidence="3" id="KW-0815">Transposition</keyword>
<dbReference type="Pfam" id="PF01385">
    <property type="entry name" value="OrfB_IS605"/>
    <property type="match status" value="1"/>
</dbReference>